<keyword evidence="5" id="KW-0808">Transferase</keyword>
<keyword evidence="8 12" id="KW-1133">Transmembrane helix</keyword>
<dbReference type="RefSeq" id="WP_396768861.1">
    <property type="nucleotide sequence ID" value="NZ_JBITLA010000003.1"/>
</dbReference>
<name>A0ABW7ZJB5_9ACTN</name>
<dbReference type="SUPFAM" id="SSF47384">
    <property type="entry name" value="Homodimeric domain of signal transducing histidine kinase"/>
    <property type="match status" value="1"/>
</dbReference>
<dbReference type="InterPro" id="IPR036097">
    <property type="entry name" value="HisK_dim/P_sf"/>
</dbReference>
<dbReference type="Pfam" id="PF02518">
    <property type="entry name" value="HATPase_c"/>
    <property type="match status" value="1"/>
</dbReference>
<evidence type="ECO:0000256" key="6">
    <source>
        <dbReference type="ARBA" id="ARBA00022692"/>
    </source>
</evidence>
<dbReference type="SUPFAM" id="SSF55874">
    <property type="entry name" value="ATPase domain of HSP90 chaperone/DNA topoisomerase II/histidine kinase"/>
    <property type="match status" value="1"/>
</dbReference>
<feature type="region of interest" description="Disordered" evidence="11">
    <location>
        <begin position="1"/>
        <end position="31"/>
    </location>
</feature>
<accession>A0ABW7ZJB5</accession>
<evidence type="ECO:0000256" key="4">
    <source>
        <dbReference type="ARBA" id="ARBA00022553"/>
    </source>
</evidence>
<feature type="compositionally biased region" description="Basic and acidic residues" evidence="11">
    <location>
        <begin position="490"/>
        <end position="519"/>
    </location>
</feature>
<comment type="subcellular location">
    <subcellularLocation>
        <location evidence="2">Cell membrane</location>
    </subcellularLocation>
</comment>
<proteinExistence type="predicted"/>
<evidence type="ECO:0000256" key="9">
    <source>
        <dbReference type="ARBA" id="ARBA00023012"/>
    </source>
</evidence>
<dbReference type="SMART" id="SM00387">
    <property type="entry name" value="HATPase_c"/>
    <property type="match status" value="1"/>
</dbReference>
<dbReference type="PRINTS" id="PR00344">
    <property type="entry name" value="BCTRLSENSOR"/>
</dbReference>
<dbReference type="Pfam" id="PF00672">
    <property type="entry name" value="HAMP"/>
    <property type="match status" value="1"/>
</dbReference>
<dbReference type="PROSITE" id="PS50109">
    <property type="entry name" value="HIS_KIN"/>
    <property type="match status" value="1"/>
</dbReference>
<dbReference type="GO" id="GO:0016301">
    <property type="term" value="F:kinase activity"/>
    <property type="evidence" value="ECO:0007669"/>
    <property type="project" value="UniProtKB-KW"/>
</dbReference>
<dbReference type="InterPro" id="IPR004358">
    <property type="entry name" value="Sig_transdc_His_kin-like_C"/>
</dbReference>
<dbReference type="SMART" id="SM00304">
    <property type="entry name" value="HAMP"/>
    <property type="match status" value="1"/>
</dbReference>
<dbReference type="PROSITE" id="PS50885">
    <property type="entry name" value="HAMP"/>
    <property type="match status" value="1"/>
</dbReference>
<dbReference type="PANTHER" id="PTHR45436">
    <property type="entry name" value="SENSOR HISTIDINE KINASE YKOH"/>
    <property type="match status" value="1"/>
</dbReference>
<feature type="domain" description="HAMP" evidence="14">
    <location>
        <begin position="216"/>
        <end position="269"/>
    </location>
</feature>
<dbReference type="InterPro" id="IPR003660">
    <property type="entry name" value="HAMP_dom"/>
</dbReference>
<evidence type="ECO:0000256" key="1">
    <source>
        <dbReference type="ARBA" id="ARBA00000085"/>
    </source>
</evidence>
<dbReference type="InterPro" id="IPR005467">
    <property type="entry name" value="His_kinase_dom"/>
</dbReference>
<feature type="region of interest" description="Disordered" evidence="11">
    <location>
        <begin position="482"/>
        <end position="540"/>
    </location>
</feature>
<dbReference type="PANTHER" id="PTHR45436:SF5">
    <property type="entry name" value="SENSOR HISTIDINE KINASE TRCS"/>
    <property type="match status" value="1"/>
</dbReference>
<dbReference type="InterPro" id="IPR003661">
    <property type="entry name" value="HisK_dim/P_dom"/>
</dbReference>
<dbReference type="Gene3D" id="6.10.340.10">
    <property type="match status" value="1"/>
</dbReference>
<dbReference type="CDD" id="cd00075">
    <property type="entry name" value="HATPase"/>
    <property type="match status" value="1"/>
</dbReference>
<sequence length="540" mass="58361">MRMPRVPRTLTGRRRQGDAAGPAGTADGRRSSPLLRHRVRILYLGLLSGVLLVALLPLGLSVTDRAHQRLHIETAQRTLELADLVGRSTDDDALAGRLREAEREGHVRVLVTDAAGRPSPALPDRGPGPDPVVADAVREALAGGVSRYRPPERLFGYDPVVVAAPVRRDGLVVGAVVTVTQTGTLRAQTLRWWAVLLVVSMAVVAGGWVVSVPFIRWLLRPVHRLDQAAHAIMAGDLHRRVPLSGGPAELDRLVGSFNAMTETVAGVIDRERQFASRASHQLRNPLAALRLRLENLREQSPESLADDCRELIQDVDDLDRICGYLLTLARSGSHVGPRQTIDVADHVARRLQGWHAPDREDVRVRQVGAGSAPAVVPPGTVDQVLDALVDNAAKFGRPGGRIQVGVDVDGHHVALTVTDDGPGLPPQEYALALRPFWRSPTHRAVDGTGLGLAVVHQLVRAADGRLDIGPGPEGGTRVRVLFPAAPTDPARPDQSRRRARADRDSPVRPAPKSEPRPAESSRAGRATEPPHPGPHRRWHA</sequence>
<evidence type="ECO:0000256" key="11">
    <source>
        <dbReference type="SAM" id="MobiDB-lite"/>
    </source>
</evidence>
<dbReference type="Gene3D" id="1.10.287.130">
    <property type="match status" value="1"/>
</dbReference>
<dbReference type="Gene3D" id="3.30.565.10">
    <property type="entry name" value="Histidine kinase-like ATPase, C-terminal domain"/>
    <property type="match status" value="1"/>
</dbReference>
<comment type="catalytic activity">
    <reaction evidence="1">
        <text>ATP + protein L-histidine = ADP + protein N-phospho-L-histidine.</text>
        <dbReference type="EC" id="2.7.13.3"/>
    </reaction>
</comment>
<keyword evidence="16" id="KW-1185">Reference proteome</keyword>
<organism evidence="15 16">
    <name type="scientific">Micromonospora maritima</name>
    <dbReference type="NCBI Taxonomy" id="986711"/>
    <lineage>
        <taxon>Bacteria</taxon>
        <taxon>Bacillati</taxon>
        <taxon>Actinomycetota</taxon>
        <taxon>Actinomycetes</taxon>
        <taxon>Micromonosporales</taxon>
        <taxon>Micromonosporaceae</taxon>
        <taxon>Micromonospora</taxon>
    </lineage>
</organism>
<dbReference type="InterPro" id="IPR003594">
    <property type="entry name" value="HATPase_dom"/>
</dbReference>
<comment type="caution">
    <text evidence="15">The sequence shown here is derived from an EMBL/GenBank/DDBJ whole genome shotgun (WGS) entry which is preliminary data.</text>
</comment>
<reference evidence="15 16" key="1">
    <citation type="submission" date="2024-10" db="EMBL/GenBank/DDBJ databases">
        <title>The Natural Products Discovery Center: Release of the First 8490 Sequenced Strains for Exploring Actinobacteria Biosynthetic Diversity.</title>
        <authorList>
            <person name="Kalkreuter E."/>
            <person name="Kautsar S.A."/>
            <person name="Yang D."/>
            <person name="Bader C.D."/>
            <person name="Teijaro C.N."/>
            <person name="Fluegel L."/>
            <person name="Davis C.M."/>
            <person name="Simpson J.R."/>
            <person name="Lauterbach L."/>
            <person name="Steele A.D."/>
            <person name="Gui C."/>
            <person name="Meng S."/>
            <person name="Li G."/>
            <person name="Viehrig K."/>
            <person name="Ye F."/>
            <person name="Su P."/>
            <person name="Kiefer A.F."/>
            <person name="Nichols A."/>
            <person name="Cepeda A.J."/>
            <person name="Yan W."/>
            <person name="Fan B."/>
            <person name="Jiang Y."/>
            <person name="Adhikari A."/>
            <person name="Zheng C.-J."/>
            <person name="Schuster L."/>
            <person name="Cowan T.M."/>
            <person name="Smanski M.J."/>
            <person name="Chevrette M.G."/>
            <person name="De Carvalho L.P.S."/>
            <person name="Shen B."/>
        </authorList>
    </citation>
    <scope>NUCLEOTIDE SEQUENCE [LARGE SCALE GENOMIC DNA]</scope>
    <source>
        <strain evidence="15 16">NPDC049845</strain>
    </source>
</reference>
<dbReference type="SUPFAM" id="SSF158472">
    <property type="entry name" value="HAMP domain-like"/>
    <property type="match status" value="1"/>
</dbReference>
<dbReference type="InterPro" id="IPR050428">
    <property type="entry name" value="TCS_sensor_his_kinase"/>
</dbReference>
<keyword evidence="6 12" id="KW-0812">Transmembrane</keyword>
<dbReference type="SMART" id="SM00388">
    <property type="entry name" value="HisKA"/>
    <property type="match status" value="1"/>
</dbReference>
<evidence type="ECO:0000256" key="10">
    <source>
        <dbReference type="ARBA" id="ARBA00023136"/>
    </source>
</evidence>
<dbReference type="EC" id="2.7.13.3" evidence="3"/>
<dbReference type="CDD" id="cd00082">
    <property type="entry name" value="HisKA"/>
    <property type="match status" value="1"/>
</dbReference>
<evidence type="ECO:0000313" key="15">
    <source>
        <dbReference type="EMBL" id="MFI7262939.1"/>
    </source>
</evidence>
<dbReference type="Pfam" id="PF00512">
    <property type="entry name" value="HisKA"/>
    <property type="match status" value="1"/>
</dbReference>
<evidence type="ECO:0000313" key="16">
    <source>
        <dbReference type="Proteomes" id="UP001612812"/>
    </source>
</evidence>
<evidence type="ECO:0000256" key="12">
    <source>
        <dbReference type="SAM" id="Phobius"/>
    </source>
</evidence>
<evidence type="ECO:0000256" key="7">
    <source>
        <dbReference type="ARBA" id="ARBA00022777"/>
    </source>
</evidence>
<evidence type="ECO:0000256" key="8">
    <source>
        <dbReference type="ARBA" id="ARBA00022989"/>
    </source>
</evidence>
<dbReference type="EMBL" id="JBITLE010000003">
    <property type="protein sequence ID" value="MFI7262939.1"/>
    <property type="molecule type" value="Genomic_DNA"/>
</dbReference>
<evidence type="ECO:0000256" key="3">
    <source>
        <dbReference type="ARBA" id="ARBA00012438"/>
    </source>
</evidence>
<evidence type="ECO:0000256" key="2">
    <source>
        <dbReference type="ARBA" id="ARBA00004236"/>
    </source>
</evidence>
<protein>
    <recommendedName>
        <fullName evidence="3">histidine kinase</fullName>
        <ecNumber evidence="3">2.7.13.3</ecNumber>
    </recommendedName>
</protein>
<evidence type="ECO:0000259" key="13">
    <source>
        <dbReference type="PROSITE" id="PS50109"/>
    </source>
</evidence>
<gene>
    <name evidence="15" type="ORF">ACIBP4_11625</name>
</gene>
<keyword evidence="9" id="KW-0902">Two-component regulatory system</keyword>
<evidence type="ECO:0000256" key="5">
    <source>
        <dbReference type="ARBA" id="ARBA00022679"/>
    </source>
</evidence>
<feature type="transmembrane region" description="Helical" evidence="12">
    <location>
        <begin position="41"/>
        <end position="60"/>
    </location>
</feature>
<dbReference type="CDD" id="cd06225">
    <property type="entry name" value="HAMP"/>
    <property type="match status" value="1"/>
</dbReference>
<feature type="transmembrane region" description="Helical" evidence="12">
    <location>
        <begin position="192"/>
        <end position="215"/>
    </location>
</feature>
<dbReference type="Proteomes" id="UP001612812">
    <property type="component" value="Unassembled WGS sequence"/>
</dbReference>
<dbReference type="InterPro" id="IPR036890">
    <property type="entry name" value="HATPase_C_sf"/>
</dbReference>
<keyword evidence="4" id="KW-0597">Phosphoprotein</keyword>
<keyword evidence="10 12" id="KW-0472">Membrane</keyword>
<evidence type="ECO:0000259" key="14">
    <source>
        <dbReference type="PROSITE" id="PS50885"/>
    </source>
</evidence>
<feature type="domain" description="Histidine kinase" evidence="13">
    <location>
        <begin position="277"/>
        <end position="486"/>
    </location>
</feature>
<keyword evidence="7 15" id="KW-0418">Kinase</keyword>